<evidence type="ECO:0000256" key="7">
    <source>
        <dbReference type="SAM" id="MobiDB-lite"/>
    </source>
</evidence>
<keyword evidence="5 6" id="KW-0413">Isomerase</keyword>
<dbReference type="InterPro" id="IPR000297">
    <property type="entry name" value="PPIase_PpiC"/>
</dbReference>
<protein>
    <recommendedName>
        <fullName evidence="2">peptidylprolyl isomerase</fullName>
        <ecNumber evidence="2">5.2.1.8</ecNumber>
    </recommendedName>
</protein>
<dbReference type="PANTHER" id="PTHR47245">
    <property type="entry name" value="PEPTIDYLPROLYL ISOMERASE"/>
    <property type="match status" value="1"/>
</dbReference>
<evidence type="ECO:0000256" key="6">
    <source>
        <dbReference type="PROSITE-ProRule" id="PRU00278"/>
    </source>
</evidence>
<dbReference type="AlphaFoldDB" id="A0A2M7T608"/>
<dbReference type="Proteomes" id="UP000230956">
    <property type="component" value="Unassembled WGS sequence"/>
</dbReference>
<dbReference type="Pfam" id="PF13145">
    <property type="entry name" value="Rotamase_2"/>
    <property type="match status" value="1"/>
</dbReference>
<evidence type="ECO:0000256" key="3">
    <source>
        <dbReference type="ARBA" id="ARBA00022729"/>
    </source>
</evidence>
<dbReference type="EC" id="5.2.1.8" evidence="2"/>
<dbReference type="SUPFAM" id="SSF54534">
    <property type="entry name" value="FKBP-like"/>
    <property type="match status" value="1"/>
</dbReference>
<evidence type="ECO:0000256" key="4">
    <source>
        <dbReference type="ARBA" id="ARBA00023110"/>
    </source>
</evidence>
<dbReference type="RefSeq" id="WP_286977377.1">
    <property type="nucleotide sequence ID" value="NZ_PFNG01000224.1"/>
</dbReference>
<sequence length="344" mass="38294">MKFYKYGLVLILILAVAIAVVGCSKEPLAGEVNGKKITVADVDERLQQMTAQQPDVFKGPQGEQLKQQYRANILDQLVDMELMLQEADKVGIKITDKAIDAKVKETMKTYNIKDQKALEDILKTQKTTMEKFRGEISKLMIIDALGEKVTKGVKVSNKDAENYYNTHKTEFATKDQVHVAHILVQKQEDAQKVLKDLQGGADFGKLAKQYSIDPGSKDKGGEYPWTDKDKYLPAFGDASWKLEAGQLSQPIKTDYGYHIIKLIGKRPAGQRTFAEVKEEIKQKLLAQKKKEEFNKWLKNLRKKATVKKYISPPKTEAAPTGALTPNASEPGTVPAADSAAQPGQ</sequence>
<dbReference type="SUPFAM" id="SSF109998">
    <property type="entry name" value="Triger factor/SurA peptide-binding domain-like"/>
    <property type="match status" value="1"/>
</dbReference>
<evidence type="ECO:0000256" key="5">
    <source>
        <dbReference type="ARBA" id="ARBA00023235"/>
    </source>
</evidence>
<dbReference type="InterPro" id="IPR027304">
    <property type="entry name" value="Trigger_fact/SurA_dom_sf"/>
</dbReference>
<accession>A0A2M7T608</accession>
<evidence type="ECO:0000256" key="1">
    <source>
        <dbReference type="ARBA" id="ARBA00000971"/>
    </source>
</evidence>
<dbReference type="PROSITE" id="PS51257">
    <property type="entry name" value="PROKAR_LIPOPROTEIN"/>
    <property type="match status" value="1"/>
</dbReference>
<evidence type="ECO:0000313" key="10">
    <source>
        <dbReference type="Proteomes" id="UP000230956"/>
    </source>
</evidence>
<organism evidence="9 10">
    <name type="scientific">Candidatus Aquicultor secundus</name>
    <dbReference type="NCBI Taxonomy" id="1973895"/>
    <lineage>
        <taxon>Bacteria</taxon>
        <taxon>Bacillati</taxon>
        <taxon>Actinomycetota</taxon>
        <taxon>Candidatus Aquicultoria</taxon>
        <taxon>Candidatus Aquicultorales</taxon>
        <taxon>Candidatus Aquicultoraceae</taxon>
        <taxon>Candidatus Aquicultor</taxon>
    </lineage>
</organism>
<dbReference type="EMBL" id="PFNG01000224">
    <property type="protein sequence ID" value="PIZ35846.1"/>
    <property type="molecule type" value="Genomic_DNA"/>
</dbReference>
<dbReference type="PROSITE" id="PS50198">
    <property type="entry name" value="PPIC_PPIASE_2"/>
    <property type="match status" value="1"/>
</dbReference>
<evidence type="ECO:0000256" key="2">
    <source>
        <dbReference type="ARBA" id="ARBA00013194"/>
    </source>
</evidence>
<keyword evidence="4 6" id="KW-0697">Rotamase</keyword>
<proteinExistence type="predicted"/>
<dbReference type="PANTHER" id="PTHR47245:SF1">
    <property type="entry name" value="FOLDASE PROTEIN PRSA"/>
    <property type="match status" value="1"/>
</dbReference>
<comment type="catalytic activity">
    <reaction evidence="1">
        <text>[protein]-peptidylproline (omega=180) = [protein]-peptidylproline (omega=0)</text>
        <dbReference type="Rhea" id="RHEA:16237"/>
        <dbReference type="Rhea" id="RHEA-COMP:10747"/>
        <dbReference type="Rhea" id="RHEA-COMP:10748"/>
        <dbReference type="ChEBI" id="CHEBI:83833"/>
        <dbReference type="ChEBI" id="CHEBI:83834"/>
        <dbReference type="EC" id="5.2.1.8"/>
    </reaction>
</comment>
<feature type="region of interest" description="Disordered" evidence="7">
    <location>
        <begin position="309"/>
        <end position="344"/>
    </location>
</feature>
<evidence type="ECO:0000313" key="9">
    <source>
        <dbReference type="EMBL" id="PIZ35846.1"/>
    </source>
</evidence>
<dbReference type="GO" id="GO:0003755">
    <property type="term" value="F:peptidyl-prolyl cis-trans isomerase activity"/>
    <property type="evidence" value="ECO:0007669"/>
    <property type="project" value="UniProtKB-KW"/>
</dbReference>
<reference evidence="10" key="1">
    <citation type="submission" date="2017-09" db="EMBL/GenBank/DDBJ databases">
        <title>Depth-based differentiation of microbial function through sediment-hosted aquifers and enrichment of novel symbionts in the deep terrestrial subsurface.</title>
        <authorList>
            <person name="Probst A.J."/>
            <person name="Ladd B."/>
            <person name="Jarett J.K."/>
            <person name="Geller-Mcgrath D.E."/>
            <person name="Sieber C.M.K."/>
            <person name="Emerson J.B."/>
            <person name="Anantharaman K."/>
            <person name="Thomas B.C."/>
            <person name="Malmstrom R."/>
            <person name="Stieglmeier M."/>
            <person name="Klingl A."/>
            <person name="Woyke T."/>
            <person name="Ryan C.M."/>
            <person name="Banfield J.F."/>
        </authorList>
    </citation>
    <scope>NUCLEOTIDE SEQUENCE [LARGE SCALE GENOMIC DNA]</scope>
</reference>
<evidence type="ECO:0000259" key="8">
    <source>
        <dbReference type="PROSITE" id="PS50198"/>
    </source>
</evidence>
<dbReference type="InterPro" id="IPR046357">
    <property type="entry name" value="PPIase_dom_sf"/>
</dbReference>
<dbReference type="Gene3D" id="1.10.4030.10">
    <property type="entry name" value="Porin chaperone SurA, peptide-binding domain"/>
    <property type="match status" value="2"/>
</dbReference>
<gene>
    <name evidence="9" type="ORF">COY37_09685</name>
</gene>
<comment type="caution">
    <text evidence="9">The sequence shown here is derived from an EMBL/GenBank/DDBJ whole genome shotgun (WGS) entry which is preliminary data.</text>
</comment>
<name>A0A2M7T608_9ACTN</name>
<feature type="domain" description="PpiC" evidence="8">
    <location>
        <begin position="174"/>
        <end position="264"/>
    </location>
</feature>
<dbReference type="Gene3D" id="3.10.50.40">
    <property type="match status" value="1"/>
</dbReference>
<keyword evidence="3" id="KW-0732">Signal</keyword>
<dbReference type="Pfam" id="PF13624">
    <property type="entry name" value="SurA_N_3"/>
    <property type="match status" value="1"/>
</dbReference>
<dbReference type="InterPro" id="IPR050245">
    <property type="entry name" value="PrsA_foldase"/>
</dbReference>